<dbReference type="OrthoDB" id="8756764at2"/>
<name>A0A1N6JV45_9BURK</name>
<dbReference type="Proteomes" id="UP000184693">
    <property type="component" value="Unassembled WGS sequence"/>
</dbReference>
<evidence type="ECO:0000313" key="3">
    <source>
        <dbReference type="Proteomes" id="UP000184693"/>
    </source>
</evidence>
<reference evidence="2 3" key="1">
    <citation type="submission" date="2016-11" db="EMBL/GenBank/DDBJ databases">
        <authorList>
            <person name="Jaros S."/>
            <person name="Januszkiewicz K."/>
            <person name="Wedrychowicz H."/>
        </authorList>
    </citation>
    <scope>NUCLEOTIDE SEQUENCE [LARGE SCALE GENOMIC DNA]</scope>
    <source>
        <strain evidence="2 3">GAS86</strain>
    </source>
</reference>
<evidence type="ECO:0000259" key="1">
    <source>
        <dbReference type="Pfam" id="PF07883"/>
    </source>
</evidence>
<dbReference type="AlphaFoldDB" id="A0A1N6JV45"/>
<sequence>MEREAFVGTLEKEGFKEFVTVTREPGGALDVHEHPFEAKALILEGEISLRVGDEERLYKVGDVFHLPAHIAHSERYGPAGVQYLVGRK</sequence>
<feature type="domain" description="Cupin type-2" evidence="1">
    <location>
        <begin position="21"/>
        <end position="73"/>
    </location>
</feature>
<dbReference type="EMBL" id="FSRM01000002">
    <property type="protein sequence ID" value="SIO48017.1"/>
    <property type="molecule type" value="Genomic_DNA"/>
</dbReference>
<evidence type="ECO:0000313" key="2">
    <source>
        <dbReference type="EMBL" id="SIO48017.1"/>
    </source>
</evidence>
<dbReference type="InterPro" id="IPR014710">
    <property type="entry name" value="RmlC-like_jellyroll"/>
</dbReference>
<protein>
    <submittedName>
        <fullName evidence="2">Cupin domain-containing protein</fullName>
    </submittedName>
</protein>
<accession>A0A1N6JV45</accession>
<dbReference type="Gene3D" id="2.60.120.10">
    <property type="entry name" value="Jelly Rolls"/>
    <property type="match status" value="1"/>
</dbReference>
<dbReference type="Pfam" id="PF07883">
    <property type="entry name" value="Cupin_2"/>
    <property type="match status" value="1"/>
</dbReference>
<dbReference type="SUPFAM" id="SSF51182">
    <property type="entry name" value="RmlC-like cupins"/>
    <property type="match status" value="1"/>
</dbReference>
<gene>
    <name evidence="2" type="ORF">SAMN05444168_5100</name>
</gene>
<proteinExistence type="predicted"/>
<dbReference type="InterPro" id="IPR013096">
    <property type="entry name" value="Cupin_2"/>
</dbReference>
<dbReference type="InterPro" id="IPR011051">
    <property type="entry name" value="RmlC_Cupin_sf"/>
</dbReference>
<organism evidence="2 3">
    <name type="scientific">Paraburkholderia phenazinium</name>
    <dbReference type="NCBI Taxonomy" id="60549"/>
    <lineage>
        <taxon>Bacteria</taxon>
        <taxon>Pseudomonadati</taxon>
        <taxon>Pseudomonadota</taxon>
        <taxon>Betaproteobacteria</taxon>
        <taxon>Burkholderiales</taxon>
        <taxon>Burkholderiaceae</taxon>
        <taxon>Paraburkholderia</taxon>
    </lineage>
</organism>
<dbReference type="RefSeq" id="WP_074267123.1">
    <property type="nucleotide sequence ID" value="NZ_FSRM01000002.1"/>
</dbReference>